<name>C0GH44_DETAL</name>
<keyword evidence="2 5" id="KW-0808">Transferase</keyword>
<keyword evidence="1 5" id="KW-0489">Methyltransferase</keyword>
<dbReference type="AlphaFoldDB" id="C0GH44"/>
<keyword evidence="3" id="KW-0949">S-adenosyl-L-methionine</keyword>
<evidence type="ECO:0000256" key="1">
    <source>
        <dbReference type="ARBA" id="ARBA00022603"/>
    </source>
</evidence>
<dbReference type="PANTHER" id="PTHR43464:SF19">
    <property type="entry name" value="UBIQUINONE BIOSYNTHESIS O-METHYLTRANSFERASE, MITOCHONDRIAL"/>
    <property type="match status" value="1"/>
</dbReference>
<dbReference type="STRING" id="555088.DealDRAFT_1803"/>
<dbReference type="Pfam" id="PF13649">
    <property type="entry name" value="Methyltransf_25"/>
    <property type="match status" value="1"/>
</dbReference>
<accession>C0GH44</accession>
<keyword evidence="6" id="KW-1185">Reference proteome</keyword>
<dbReference type="SUPFAM" id="SSF53335">
    <property type="entry name" value="S-adenosyl-L-methionine-dependent methyltransferases"/>
    <property type="match status" value="1"/>
</dbReference>
<dbReference type="EMBL" id="ACJM01000008">
    <property type="protein sequence ID" value="EEG77346.1"/>
    <property type="molecule type" value="Genomic_DNA"/>
</dbReference>
<comment type="caution">
    <text evidence="5">The sequence shown here is derived from an EMBL/GenBank/DDBJ whole genome shotgun (WGS) entry which is preliminary data.</text>
</comment>
<organism evidence="5 6">
    <name type="scientific">Dethiobacter alkaliphilus AHT 1</name>
    <dbReference type="NCBI Taxonomy" id="555088"/>
    <lineage>
        <taxon>Bacteria</taxon>
        <taxon>Bacillati</taxon>
        <taxon>Bacillota</taxon>
        <taxon>Dethiobacteria</taxon>
        <taxon>Dethiobacterales</taxon>
        <taxon>Dethiobacteraceae</taxon>
        <taxon>Dethiobacter</taxon>
    </lineage>
</organism>
<dbReference type="InterPro" id="IPR029063">
    <property type="entry name" value="SAM-dependent_MTases_sf"/>
</dbReference>
<evidence type="ECO:0000259" key="4">
    <source>
        <dbReference type="Pfam" id="PF13649"/>
    </source>
</evidence>
<evidence type="ECO:0000256" key="3">
    <source>
        <dbReference type="ARBA" id="ARBA00022691"/>
    </source>
</evidence>
<reference evidence="5 6" key="1">
    <citation type="submission" date="2009-02" db="EMBL/GenBank/DDBJ databases">
        <title>Sequencing of the draft genome and assembly of Dethiobacter alkaliphilus AHT 1.</title>
        <authorList>
            <consortium name="US DOE Joint Genome Institute (JGI-PGF)"/>
            <person name="Lucas S."/>
            <person name="Copeland A."/>
            <person name="Lapidus A."/>
            <person name="Glavina del Rio T."/>
            <person name="Dalin E."/>
            <person name="Tice H."/>
            <person name="Bruce D."/>
            <person name="Goodwin L."/>
            <person name="Pitluck S."/>
            <person name="Larimer F."/>
            <person name="Land M.L."/>
            <person name="Hauser L."/>
            <person name="Muyzer G."/>
        </authorList>
    </citation>
    <scope>NUCLEOTIDE SEQUENCE [LARGE SCALE GENOMIC DNA]</scope>
    <source>
        <strain evidence="5 6">AHT 1</strain>
    </source>
</reference>
<dbReference type="RefSeq" id="WP_008516740.1">
    <property type="nucleotide sequence ID" value="NZ_ACJM01000008.1"/>
</dbReference>
<dbReference type="GO" id="GO:0032259">
    <property type="term" value="P:methylation"/>
    <property type="evidence" value="ECO:0007669"/>
    <property type="project" value="UniProtKB-KW"/>
</dbReference>
<sequence length="297" mass="34234">MDTTTLFDSSFWESAWNEAIEADQERKRAKKSVDVWNRRAKNYDKNVDTDSGNRRVEEALAFLDRYGVMSEKLRILDLGCGPGNFTMAFAERGHQVVALDPAEEMLTILREKLAKRPDLEPLVKTVGDDWIPLVPQEYGWDNYFDLVFASMTPGVQDVTTLEKVMQVSGGYVYLSRFSGPRIHPSVQAVWEHFNDQPYYSQSLDILFPLNWLYAQGYKPAMHFARWERQHEQPAREALEEMRDVLSLRMDIDRQVEQVMAEYVEAHSDENGMLSETKGATSAMLLWHVDKRVLTKGG</sequence>
<dbReference type="eggNOG" id="COG2227">
    <property type="taxonomic scope" value="Bacteria"/>
</dbReference>
<dbReference type="Proteomes" id="UP000006443">
    <property type="component" value="Unassembled WGS sequence"/>
</dbReference>
<dbReference type="PANTHER" id="PTHR43464">
    <property type="entry name" value="METHYLTRANSFERASE"/>
    <property type="match status" value="1"/>
</dbReference>
<evidence type="ECO:0000256" key="2">
    <source>
        <dbReference type="ARBA" id="ARBA00022679"/>
    </source>
</evidence>
<dbReference type="InterPro" id="IPR041698">
    <property type="entry name" value="Methyltransf_25"/>
</dbReference>
<protein>
    <submittedName>
        <fullName evidence="5">Methyltransferase type 11</fullName>
    </submittedName>
</protein>
<dbReference type="GO" id="GO:0008168">
    <property type="term" value="F:methyltransferase activity"/>
    <property type="evidence" value="ECO:0007669"/>
    <property type="project" value="UniProtKB-KW"/>
</dbReference>
<dbReference type="CDD" id="cd02440">
    <property type="entry name" value="AdoMet_MTases"/>
    <property type="match status" value="1"/>
</dbReference>
<feature type="domain" description="Methyltransferase" evidence="4">
    <location>
        <begin position="75"/>
        <end position="152"/>
    </location>
</feature>
<proteinExistence type="predicted"/>
<dbReference type="OrthoDB" id="9791837at2"/>
<evidence type="ECO:0000313" key="6">
    <source>
        <dbReference type="Proteomes" id="UP000006443"/>
    </source>
</evidence>
<gene>
    <name evidence="5" type="ORF">DealDRAFT_1803</name>
</gene>
<evidence type="ECO:0000313" key="5">
    <source>
        <dbReference type="EMBL" id="EEG77346.1"/>
    </source>
</evidence>
<dbReference type="Gene3D" id="3.40.50.150">
    <property type="entry name" value="Vaccinia Virus protein VP39"/>
    <property type="match status" value="1"/>
</dbReference>